<dbReference type="PANTHER" id="PTHR46119:SF9">
    <property type="entry name" value="OS05G0534500 PROTEIN"/>
    <property type="match status" value="1"/>
</dbReference>
<proteinExistence type="predicted"/>
<organism evidence="2">
    <name type="scientific">Panicum hallii</name>
    <dbReference type="NCBI Taxonomy" id="206008"/>
    <lineage>
        <taxon>Eukaryota</taxon>
        <taxon>Viridiplantae</taxon>
        <taxon>Streptophyta</taxon>
        <taxon>Embryophyta</taxon>
        <taxon>Tracheophyta</taxon>
        <taxon>Spermatophyta</taxon>
        <taxon>Magnoliopsida</taxon>
        <taxon>Liliopsida</taxon>
        <taxon>Poales</taxon>
        <taxon>Poaceae</taxon>
        <taxon>PACMAD clade</taxon>
        <taxon>Panicoideae</taxon>
        <taxon>Panicodae</taxon>
        <taxon>Paniceae</taxon>
        <taxon>Panicinae</taxon>
        <taxon>Panicum</taxon>
        <taxon>Panicum sect. Panicum</taxon>
    </lineage>
</organism>
<reference evidence="2" key="1">
    <citation type="submission" date="2018-04" db="EMBL/GenBank/DDBJ databases">
        <title>WGS assembly of Panicum hallii.</title>
        <authorList>
            <person name="Lovell J."/>
            <person name="Jenkins J."/>
            <person name="Lowry D."/>
            <person name="Mamidi S."/>
            <person name="Sreedasyam A."/>
            <person name="Weng X."/>
            <person name="Barry K."/>
            <person name="Bonette J."/>
            <person name="Campitelli B."/>
            <person name="Daum C."/>
            <person name="Gordon S."/>
            <person name="Gould B."/>
            <person name="Lipzen A."/>
            <person name="Macqueen A."/>
            <person name="Palacio-Mejia J."/>
            <person name="Plott C."/>
            <person name="Shakirov E."/>
            <person name="Shu S."/>
            <person name="Yoshinaga Y."/>
            <person name="Zane M."/>
            <person name="Rokhsar D."/>
            <person name="Grimwood J."/>
            <person name="Schmutz J."/>
            <person name="Juenger T."/>
        </authorList>
    </citation>
    <scope>NUCLEOTIDE SEQUENCE [LARGE SCALE GENOMIC DNA]</scope>
    <source>
        <strain evidence="2">FIL2</strain>
    </source>
</reference>
<name>A0A2S3HA56_9POAL</name>
<dbReference type="SUPFAM" id="SSF55008">
    <property type="entry name" value="HMA, heavy metal-associated domain"/>
    <property type="match status" value="1"/>
</dbReference>
<dbReference type="GO" id="GO:0046872">
    <property type="term" value="F:metal ion binding"/>
    <property type="evidence" value="ECO:0007669"/>
    <property type="project" value="InterPro"/>
</dbReference>
<sequence>MRRRLRIGRVLDCFSSSLQCAGGCVCVRALEDEEDAAVEREALVASGRRRQQQLQDQVLRLRDLVDGTRTLGFHLQPKTVELRVSMHCNGCAKKVHKHISKMEGVTWFEVDLESKKVVVKGDVTPFEVLQSVSKVKFAQLWMPGPQRTRPIHP</sequence>
<feature type="domain" description="HMA" evidence="1">
    <location>
        <begin position="77"/>
        <end position="140"/>
    </location>
</feature>
<dbReference type="AlphaFoldDB" id="A0A2S3HA56"/>
<gene>
    <name evidence="2" type="ORF">PAHAL_3G201000</name>
</gene>
<accession>A0A2S3HA56</accession>
<evidence type="ECO:0000313" key="2">
    <source>
        <dbReference type="EMBL" id="PAN18429.1"/>
    </source>
</evidence>
<dbReference type="Gene3D" id="3.30.70.100">
    <property type="match status" value="1"/>
</dbReference>
<dbReference type="Proteomes" id="UP000243499">
    <property type="component" value="Chromosome 3"/>
</dbReference>
<dbReference type="InterPro" id="IPR036163">
    <property type="entry name" value="HMA_dom_sf"/>
</dbReference>
<evidence type="ECO:0000259" key="1">
    <source>
        <dbReference type="PROSITE" id="PS50846"/>
    </source>
</evidence>
<dbReference type="CDD" id="cd00371">
    <property type="entry name" value="HMA"/>
    <property type="match status" value="1"/>
</dbReference>
<dbReference type="Pfam" id="PF00403">
    <property type="entry name" value="HMA"/>
    <property type="match status" value="1"/>
</dbReference>
<dbReference type="EMBL" id="CM008048">
    <property type="protein sequence ID" value="PAN18429.1"/>
    <property type="molecule type" value="Genomic_DNA"/>
</dbReference>
<dbReference type="InterPro" id="IPR006121">
    <property type="entry name" value="HMA_dom"/>
</dbReference>
<protein>
    <recommendedName>
        <fullName evidence="1">HMA domain-containing protein</fullName>
    </recommendedName>
</protein>
<dbReference type="PANTHER" id="PTHR46119">
    <property type="entry name" value="OS08G0405700 PROTEIN"/>
    <property type="match status" value="1"/>
</dbReference>
<dbReference type="PROSITE" id="PS50846">
    <property type="entry name" value="HMA_2"/>
    <property type="match status" value="1"/>
</dbReference>
<dbReference type="Gramene" id="PAN18429">
    <property type="protein sequence ID" value="PAN18429"/>
    <property type="gene ID" value="PAHAL_3G201000"/>
</dbReference>
<dbReference type="InterPro" id="IPR044526">
    <property type="entry name" value="NAKR1-3"/>
</dbReference>